<comment type="similarity">
    <text evidence="1">Belongs to the TRAPP small subunits family. BET3 subfamily.</text>
</comment>
<dbReference type="STRING" id="1206466.K0KYJ5"/>
<accession>K0KYJ5</accession>
<dbReference type="eggNOG" id="KOG3316">
    <property type="taxonomic scope" value="Eukaryota"/>
</dbReference>
<evidence type="ECO:0000313" key="3">
    <source>
        <dbReference type="Proteomes" id="UP000009328"/>
    </source>
</evidence>
<dbReference type="InterPro" id="IPR037992">
    <property type="entry name" value="TRAPPC6/Trs33"/>
</dbReference>
<dbReference type="PANTHER" id="PTHR12817:SF0">
    <property type="entry name" value="GEO08327P1"/>
    <property type="match status" value="1"/>
</dbReference>
<evidence type="ECO:0000256" key="1">
    <source>
        <dbReference type="ARBA" id="ARBA00006218"/>
    </source>
</evidence>
<dbReference type="GO" id="GO:0006888">
    <property type="term" value="P:endoplasmic reticulum to Golgi vesicle-mediated transport"/>
    <property type="evidence" value="ECO:0007669"/>
    <property type="project" value="TreeGrafter"/>
</dbReference>
<dbReference type="EMBL" id="CAIF01000338">
    <property type="protein sequence ID" value="CCH47147.1"/>
    <property type="molecule type" value="Genomic_DNA"/>
</dbReference>
<comment type="caution">
    <text evidence="2">The sequence shown here is derived from an EMBL/GenBank/DDBJ whole genome shotgun (WGS) entry which is preliminary data.</text>
</comment>
<dbReference type="AlphaFoldDB" id="K0KYJ5"/>
<gene>
    <name evidence="2" type="primary">TRS31</name>
    <name evidence="2" type="ORF">BN7_6761</name>
</gene>
<dbReference type="GO" id="GO:0005802">
    <property type="term" value="C:trans-Golgi network"/>
    <property type="evidence" value="ECO:0007669"/>
    <property type="project" value="TreeGrafter"/>
</dbReference>
<keyword evidence="3" id="KW-1185">Reference proteome</keyword>
<name>K0KYJ5_WICCF</name>
<sequence>MDTEPQSLINSTCLDLLMNEIVPLAIRTTEEQSNPIDQPTNDESELIKKLDISPITAGGVEIFDSEYIQSEDVYYKVEQYGFSIGIRISEILIYKNSNNEILKNLELLNIMKFICRDVWKLIYGKQMDNLRTNHKGTFVLIDNSFKIFNNYDSPIDLNDTILKSKPYLYIPTGIIRGVLKSFGVESIVTPEITKFPSVSFNIQTS</sequence>
<dbReference type="GO" id="GO:0030008">
    <property type="term" value="C:TRAPP complex"/>
    <property type="evidence" value="ECO:0007669"/>
    <property type="project" value="TreeGrafter"/>
</dbReference>
<organism evidence="2 3">
    <name type="scientific">Wickerhamomyces ciferrii (strain ATCC 14091 / BCRC 22168 / CBS 111 / JCM 3599 / NBRC 0793 / NRRL Y-1031 F-60-10)</name>
    <name type="common">Yeast</name>
    <name type="synonym">Pichia ciferrii</name>
    <dbReference type="NCBI Taxonomy" id="1206466"/>
    <lineage>
        <taxon>Eukaryota</taxon>
        <taxon>Fungi</taxon>
        <taxon>Dikarya</taxon>
        <taxon>Ascomycota</taxon>
        <taxon>Saccharomycotina</taxon>
        <taxon>Saccharomycetes</taxon>
        <taxon>Phaffomycetales</taxon>
        <taxon>Wickerhamomycetaceae</taxon>
        <taxon>Wickerhamomyces</taxon>
    </lineage>
</organism>
<evidence type="ECO:0000313" key="2">
    <source>
        <dbReference type="EMBL" id="CCH47147.1"/>
    </source>
</evidence>
<dbReference type="FunCoup" id="K0KYJ5">
    <property type="interactions" value="71"/>
</dbReference>
<dbReference type="PANTHER" id="PTHR12817">
    <property type="entry name" value="TRAFFICKING PROTEIN PARTICLE COMPLEX SUBUNIT 6B"/>
    <property type="match status" value="1"/>
</dbReference>
<proteinExistence type="inferred from homology"/>
<dbReference type="Gene3D" id="3.30.1380.20">
    <property type="entry name" value="Trafficking protein particle complex subunit 3"/>
    <property type="match status" value="1"/>
</dbReference>
<dbReference type="CDD" id="cd14944">
    <property type="entry name" value="TRAPPC6A_Trs33"/>
    <property type="match status" value="1"/>
</dbReference>
<dbReference type="InterPro" id="IPR024096">
    <property type="entry name" value="NO_sig/Golgi_transp_ligand-bd"/>
</dbReference>
<dbReference type="GO" id="GO:0005801">
    <property type="term" value="C:cis-Golgi network"/>
    <property type="evidence" value="ECO:0007669"/>
    <property type="project" value="TreeGrafter"/>
</dbReference>
<dbReference type="Pfam" id="PF04051">
    <property type="entry name" value="TRAPP"/>
    <property type="match status" value="1"/>
</dbReference>
<dbReference type="SUPFAM" id="SSF111126">
    <property type="entry name" value="Ligand-binding domain in the NO signalling and Golgi transport"/>
    <property type="match status" value="1"/>
</dbReference>
<dbReference type="InParanoid" id="K0KYJ5"/>
<reference evidence="2 3" key="1">
    <citation type="journal article" date="2012" name="Eukaryot. Cell">
        <title>Draft genome sequence of Wickerhamomyces ciferrii NRRL Y-1031 F-60-10.</title>
        <authorList>
            <person name="Schneider J."/>
            <person name="Andrea H."/>
            <person name="Blom J."/>
            <person name="Jaenicke S."/>
            <person name="Ruckert C."/>
            <person name="Schorsch C."/>
            <person name="Szczepanowski R."/>
            <person name="Farwick M."/>
            <person name="Goesmann A."/>
            <person name="Puhler A."/>
            <person name="Schaffer S."/>
            <person name="Tauch A."/>
            <person name="Kohler T."/>
            <person name="Brinkrolf K."/>
        </authorList>
    </citation>
    <scope>NUCLEOTIDE SEQUENCE [LARGE SCALE GENOMIC DNA]</scope>
    <source>
        <strain evidence="3">ATCC 14091 / BCRC 22168 / CBS 111 / JCM 3599 / NBRC 0793 / NRRL Y-1031 F-60-10</strain>
    </source>
</reference>
<protein>
    <submittedName>
        <fullName evidence="2">Transport protein particle</fullName>
    </submittedName>
</protein>
<dbReference type="Proteomes" id="UP000009328">
    <property type="component" value="Unassembled WGS sequence"/>
</dbReference>
<dbReference type="HOGENOM" id="CLU_076409_0_1_1"/>
<dbReference type="InterPro" id="IPR007194">
    <property type="entry name" value="TRAPP_component"/>
</dbReference>